<sequence>MTNTRRRYPSSSFRCRRQKRVLAVLAPPCVPSWSLRRRQANQSRVVFGEHIELPTRRREEQRHNFVCVVGSFHYYTLNPGCSIYNLPSSSWRFFKAFS</sequence>
<comment type="caution">
    <text evidence="1">The sequence shown here is derived from an EMBL/GenBank/DDBJ whole genome shotgun (WGS) entry which is preliminary data.</text>
</comment>
<accession>A0AA38IZ85</accession>
<dbReference type="AlphaFoldDB" id="A0AA38IZ85"/>
<organism evidence="1 2">
    <name type="scientific">Zophobas morio</name>
    <dbReference type="NCBI Taxonomy" id="2755281"/>
    <lineage>
        <taxon>Eukaryota</taxon>
        <taxon>Metazoa</taxon>
        <taxon>Ecdysozoa</taxon>
        <taxon>Arthropoda</taxon>
        <taxon>Hexapoda</taxon>
        <taxon>Insecta</taxon>
        <taxon>Pterygota</taxon>
        <taxon>Neoptera</taxon>
        <taxon>Endopterygota</taxon>
        <taxon>Coleoptera</taxon>
        <taxon>Polyphaga</taxon>
        <taxon>Cucujiformia</taxon>
        <taxon>Tenebrionidae</taxon>
        <taxon>Zophobas</taxon>
    </lineage>
</organism>
<protein>
    <submittedName>
        <fullName evidence="1">Uncharacterized protein</fullName>
    </submittedName>
</protein>
<dbReference type="EMBL" id="JALNTZ010000001">
    <property type="protein sequence ID" value="KAJ3666103.1"/>
    <property type="molecule type" value="Genomic_DNA"/>
</dbReference>
<proteinExistence type="predicted"/>
<evidence type="ECO:0000313" key="2">
    <source>
        <dbReference type="Proteomes" id="UP001168821"/>
    </source>
</evidence>
<dbReference type="Proteomes" id="UP001168821">
    <property type="component" value="Unassembled WGS sequence"/>
</dbReference>
<name>A0AA38IZ85_9CUCU</name>
<evidence type="ECO:0000313" key="1">
    <source>
        <dbReference type="EMBL" id="KAJ3666103.1"/>
    </source>
</evidence>
<gene>
    <name evidence="1" type="ORF">Zmor_001558</name>
</gene>
<keyword evidence="2" id="KW-1185">Reference proteome</keyword>
<reference evidence="1" key="1">
    <citation type="journal article" date="2023" name="G3 (Bethesda)">
        <title>Whole genome assemblies of Zophobas morio and Tenebrio molitor.</title>
        <authorList>
            <person name="Kaur S."/>
            <person name="Stinson S.A."/>
            <person name="diCenzo G.C."/>
        </authorList>
    </citation>
    <scope>NUCLEOTIDE SEQUENCE</scope>
    <source>
        <strain evidence="1">QUZm001</strain>
    </source>
</reference>